<evidence type="ECO:0008006" key="3">
    <source>
        <dbReference type="Google" id="ProtNLM"/>
    </source>
</evidence>
<reference evidence="1 2" key="1">
    <citation type="submission" date="2020-02" db="EMBL/GenBank/DDBJ databases">
        <authorList>
            <person name="Yaqubi I.B."/>
            <person name="Almaguer A.N."/>
            <person name="Torres S.A."/>
            <person name="Nayek S."/>
            <person name="Bhuiyan S."/>
            <person name="Hughes L.E."/>
            <person name="Garlena R.A."/>
            <person name="Russell D.A."/>
            <person name="Pope W.H."/>
            <person name="Jacobs-Sera D."/>
            <person name="Hatfull G.F."/>
        </authorList>
    </citation>
    <scope>NUCLEOTIDE SEQUENCE [LARGE SCALE GENOMIC DNA]</scope>
</reference>
<evidence type="ECO:0000313" key="1">
    <source>
        <dbReference type="EMBL" id="QIN94752.1"/>
    </source>
</evidence>
<accession>A0A6G8R3I3</accession>
<evidence type="ECO:0000313" key="2">
    <source>
        <dbReference type="Proteomes" id="UP000503454"/>
    </source>
</evidence>
<proteinExistence type="predicted"/>
<organism evidence="1 2">
    <name type="scientific">Streptomyces phage Muntaha</name>
    <dbReference type="NCBI Taxonomy" id="2713269"/>
    <lineage>
        <taxon>Viruses</taxon>
        <taxon>Duplodnaviria</taxon>
        <taxon>Heunggongvirae</taxon>
        <taxon>Uroviricota</taxon>
        <taxon>Caudoviricetes</taxon>
        <taxon>Stanwilliamsviridae</taxon>
        <taxon>Loccivirinae</taxon>
        <taxon>Wakandavirus</taxon>
        <taxon>Wakandavirus muntaha</taxon>
    </lineage>
</organism>
<name>A0A6G8R3I3_9CAUD</name>
<dbReference type="Proteomes" id="UP000503454">
    <property type="component" value="Segment"/>
</dbReference>
<sequence>MIGSLEEAAEIAQWDIEYDEYCEITPPEGWEYLGDGAYRFAFRSPSGVVYKIENEDGRHYGHNHREYVNIQRCKKSPVKGWRVPEASFFEVPGQGQLVDVIAMEYVSGGDDTHCNKSFSFGQQMCTCGKPGGRCTAQVWEEVRSAWGIQDVHSGNIRIDDDGTRVLIDCADDD</sequence>
<dbReference type="KEGG" id="vg:77928328"/>
<protein>
    <recommendedName>
        <fullName evidence="3">Serine/threonine kinase</fullName>
    </recommendedName>
</protein>
<dbReference type="GeneID" id="77928328"/>
<dbReference type="EMBL" id="MT024872">
    <property type="protein sequence ID" value="QIN94752.1"/>
    <property type="molecule type" value="Genomic_DNA"/>
</dbReference>
<keyword evidence="2" id="KW-1185">Reference proteome</keyword>
<gene>
    <name evidence="1" type="primary">229</name>
    <name evidence="1" type="ORF">SEA_MUNTAHA_229</name>
</gene>
<dbReference type="RefSeq" id="YP_010652508.1">
    <property type="nucleotide sequence ID" value="NC_070786.1"/>
</dbReference>